<dbReference type="Pfam" id="PF06985">
    <property type="entry name" value="HET"/>
    <property type="match status" value="1"/>
</dbReference>
<dbReference type="InterPro" id="IPR010730">
    <property type="entry name" value="HET"/>
</dbReference>
<sequence>MSLSSASICKACAKCLSQLSVPCTREKIEWFLGFTFPWSPVGPPKASYQHLNVDSVHQAASEGCHLCLYIKLMDHEGCCKKASQVPFFFHASGSRATRTLLIDHECGNKQSFRLMYFPISIKVKASEILDASIFGESTQSAHCQALASGWMHSCNASHSRCAARLKKMTNLESSQLPTRLLDLQGAHMTPYIRLVHTKTEKINDSYVTLSHCWGAKQLIKLTTANIEQFSRNIEIRSLPQTFRDVIEVCGWYNLRYIWIDSLCIIQDSEADWNTESAAMKSVYSNGILNIAASSAVDSSCGLFARRPPHLKAPLVLDVPKRGARVLHITMDTLSRSITDGPLASRGWVLQEWLLAPRVLHFGKQLFWECPEMLACETYPQGSPDRSLIPEPYLFALKNSVSSVISTPDSQLTSPQEKAGVYQAWRDICGEYSRRDLSVGSDKIVALSGVANLFQSILKDTYMTGSWKSTFISDMCWVVASQRRAWHSLNVGRQTYSMKPARPPEYGAPSWSWMSVSDQIFWSKRDRSQELAVLCWPNRSRSHNEPISPQRNFVTVLGVLRPVKWKLIPINVGTHPKFQLFWDGFEAFEFVRWRTIWLDDLGAKSFPSEEIFFLPLLISGYLGSSIEGVILCQAGRNHYRRIGYFNLDEYGVLGALFFELKSPATRLRHPWNHFRKREKKINPDKGPWLFDTLFGQNTPDVSDPDQSRKPKGWQVQDIQQALGPYDESKFRPLEVQEIQIV</sequence>
<evidence type="ECO:0000259" key="1">
    <source>
        <dbReference type="Pfam" id="PF06985"/>
    </source>
</evidence>
<dbReference type="PANTHER" id="PTHR33112:SF10">
    <property type="entry name" value="TOL"/>
    <property type="match status" value="1"/>
</dbReference>
<dbReference type="EMBL" id="MU004344">
    <property type="protein sequence ID" value="KAF2655773.1"/>
    <property type="molecule type" value="Genomic_DNA"/>
</dbReference>
<evidence type="ECO:0000313" key="3">
    <source>
        <dbReference type="Proteomes" id="UP000799324"/>
    </source>
</evidence>
<dbReference type="Proteomes" id="UP000799324">
    <property type="component" value="Unassembled WGS sequence"/>
</dbReference>
<reference evidence="2" key="1">
    <citation type="journal article" date="2020" name="Stud. Mycol.">
        <title>101 Dothideomycetes genomes: a test case for predicting lifestyles and emergence of pathogens.</title>
        <authorList>
            <person name="Haridas S."/>
            <person name="Albert R."/>
            <person name="Binder M."/>
            <person name="Bloem J."/>
            <person name="Labutti K."/>
            <person name="Salamov A."/>
            <person name="Andreopoulos B."/>
            <person name="Baker S."/>
            <person name="Barry K."/>
            <person name="Bills G."/>
            <person name="Bluhm B."/>
            <person name="Cannon C."/>
            <person name="Castanera R."/>
            <person name="Culley D."/>
            <person name="Daum C."/>
            <person name="Ezra D."/>
            <person name="Gonzalez J."/>
            <person name="Henrissat B."/>
            <person name="Kuo A."/>
            <person name="Liang C."/>
            <person name="Lipzen A."/>
            <person name="Lutzoni F."/>
            <person name="Magnuson J."/>
            <person name="Mondo S."/>
            <person name="Nolan M."/>
            <person name="Ohm R."/>
            <person name="Pangilinan J."/>
            <person name="Park H.-J."/>
            <person name="Ramirez L."/>
            <person name="Alfaro M."/>
            <person name="Sun H."/>
            <person name="Tritt A."/>
            <person name="Yoshinaga Y."/>
            <person name="Zwiers L.-H."/>
            <person name="Turgeon B."/>
            <person name="Goodwin S."/>
            <person name="Spatafora J."/>
            <person name="Crous P."/>
            <person name="Grigoriev I."/>
        </authorList>
    </citation>
    <scope>NUCLEOTIDE SEQUENCE</scope>
    <source>
        <strain evidence="2">CBS 122681</strain>
    </source>
</reference>
<gene>
    <name evidence="2" type="ORF">K491DRAFT_408678</name>
</gene>
<evidence type="ECO:0000313" key="2">
    <source>
        <dbReference type="EMBL" id="KAF2655773.1"/>
    </source>
</evidence>
<accession>A0A6A6TA21</accession>
<dbReference type="PANTHER" id="PTHR33112">
    <property type="entry name" value="DOMAIN PROTEIN, PUTATIVE-RELATED"/>
    <property type="match status" value="1"/>
</dbReference>
<dbReference type="OrthoDB" id="3772220at2759"/>
<organism evidence="2 3">
    <name type="scientific">Lophiostoma macrostomum CBS 122681</name>
    <dbReference type="NCBI Taxonomy" id="1314788"/>
    <lineage>
        <taxon>Eukaryota</taxon>
        <taxon>Fungi</taxon>
        <taxon>Dikarya</taxon>
        <taxon>Ascomycota</taxon>
        <taxon>Pezizomycotina</taxon>
        <taxon>Dothideomycetes</taxon>
        <taxon>Pleosporomycetidae</taxon>
        <taxon>Pleosporales</taxon>
        <taxon>Lophiostomataceae</taxon>
        <taxon>Lophiostoma</taxon>
    </lineage>
</organism>
<feature type="domain" description="Heterokaryon incompatibility" evidence="1">
    <location>
        <begin position="206"/>
        <end position="351"/>
    </location>
</feature>
<keyword evidence="3" id="KW-1185">Reference proteome</keyword>
<name>A0A6A6TA21_9PLEO</name>
<dbReference type="AlphaFoldDB" id="A0A6A6TA21"/>
<protein>
    <submittedName>
        <fullName evidence="2">HET-domain-containing protein</fullName>
    </submittedName>
</protein>
<proteinExistence type="predicted"/>